<feature type="domain" description="HpcH/HpaI aldolase/citrate lyase" evidence="4">
    <location>
        <begin position="25"/>
        <end position="241"/>
    </location>
</feature>
<dbReference type="GO" id="GO:0046872">
    <property type="term" value="F:metal ion binding"/>
    <property type="evidence" value="ECO:0007669"/>
    <property type="project" value="UniProtKB-KW"/>
</dbReference>
<proteinExistence type="inferred from homology"/>
<dbReference type="AlphaFoldDB" id="A0A4R6QI51"/>
<evidence type="ECO:0000256" key="3">
    <source>
        <dbReference type="ARBA" id="ARBA00023239"/>
    </source>
</evidence>
<evidence type="ECO:0000259" key="4">
    <source>
        <dbReference type="Pfam" id="PF03328"/>
    </source>
</evidence>
<dbReference type="GO" id="GO:0005737">
    <property type="term" value="C:cytoplasm"/>
    <property type="evidence" value="ECO:0007669"/>
    <property type="project" value="TreeGrafter"/>
</dbReference>
<accession>A0A4R6QI51</accession>
<name>A0A4R6QI51_9BURK</name>
<organism evidence="5 6">
    <name type="scientific">Roseateles toxinivorans</name>
    <dbReference type="NCBI Taxonomy" id="270368"/>
    <lineage>
        <taxon>Bacteria</taxon>
        <taxon>Pseudomonadati</taxon>
        <taxon>Pseudomonadota</taxon>
        <taxon>Betaproteobacteria</taxon>
        <taxon>Burkholderiales</taxon>
        <taxon>Sphaerotilaceae</taxon>
        <taxon>Roseateles</taxon>
    </lineage>
</organism>
<keyword evidence="6" id="KW-1185">Reference proteome</keyword>
<evidence type="ECO:0000313" key="6">
    <source>
        <dbReference type="Proteomes" id="UP000295361"/>
    </source>
</evidence>
<comment type="similarity">
    <text evidence="1">Belongs to the HpcH/HpaI aldolase family.</text>
</comment>
<dbReference type="InterPro" id="IPR015813">
    <property type="entry name" value="Pyrv/PenolPyrv_kinase-like_dom"/>
</dbReference>
<dbReference type="Proteomes" id="UP000295361">
    <property type="component" value="Unassembled WGS sequence"/>
</dbReference>
<dbReference type="PANTHER" id="PTHR30502">
    <property type="entry name" value="2-KETO-3-DEOXY-L-RHAMNONATE ALDOLASE"/>
    <property type="match status" value="1"/>
</dbReference>
<dbReference type="Pfam" id="PF03328">
    <property type="entry name" value="HpcH_HpaI"/>
    <property type="match status" value="1"/>
</dbReference>
<dbReference type="Gene3D" id="3.20.20.60">
    <property type="entry name" value="Phosphoenolpyruvate-binding domains"/>
    <property type="match status" value="1"/>
</dbReference>
<keyword evidence="2" id="KW-0479">Metal-binding</keyword>
<dbReference type="RefSeq" id="WP_133703801.1">
    <property type="nucleotide sequence ID" value="NZ_SNXS01000014.1"/>
</dbReference>
<reference evidence="5 6" key="1">
    <citation type="submission" date="2019-03" db="EMBL/GenBank/DDBJ databases">
        <title>Genomic Encyclopedia of Type Strains, Phase IV (KMG-IV): sequencing the most valuable type-strain genomes for metagenomic binning, comparative biology and taxonomic classification.</title>
        <authorList>
            <person name="Goeker M."/>
        </authorList>
    </citation>
    <scope>NUCLEOTIDE SEQUENCE [LARGE SCALE GENOMIC DNA]</scope>
    <source>
        <strain evidence="5 6">DSM 16998</strain>
    </source>
</reference>
<evidence type="ECO:0000313" key="5">
    <source>
        <dbReference type="EMBL" id="TDP61289.1"/>
    </source>
</evidence>
<dbReference type="OrthoDB" id="86160at2"/>
<dbReference type="EMBL" id="SNXS01000014">
    <property type="protein sequence ID" value="TDP61289.1"/>
    <property type="molecule type" value="Genomic_DNA"/>
</dbReference>
<protein>
    <submittedName>
        <fullName evidence="5">4-hydroxy-2-oxoheptanedioate aldolase</fullName>
    </submittedName>
</protein>
<evidence type="ECO:0000256" key="1">
    <source>
        <dbReference type="ARBA" id="ARBA00005568"/>
    </source>
</evidence>
<dbReference type="InterPro" id="IPR050251">
    <property type="entry name" value="HpcH-HpaI_aldolase"/>
</dbReference>
<dbReference type="GO" id="GO:0016832">
    <property type="term" value="F:aldehyde-lyase activity"/>
    <property type="evidence" value="ECO:0007669"/>
    <property type="project" value="TreeGrafter"/>
</dbReference>
<comment type="caution">
    <text evidence="5">The sequence shown here is derived from an EMBL/GenBank/DDBJ whole genome shotgun (WGS) entry which is preliminary data.</text>
</comment>
<gene>
    <name evidence="5" type="ORF">DES47_11461</name>
</gene>
<dbReference type="PANTHER" id="PTHR30502:SF0">
    <property type="entry name" value="PHOSPHOENOLPYRUVATE CARBOXYLASE FAMILY PROTEIN"/>
    <property type="match status" value="1"/>
</dbReference>
<dbReference type="InParanoid" id="A0A4R6QI51"/>
<evidence type="ECO:0000256" key="2">
    <source>
        <dbReference type="ARBA" id="ARBA00022723"/>
    </source>
</evidence>
<dbReference type="SUPFAM" id="SSF51621">
    <property type="entry name" value="Phosphoenolpyruvate/pyruvate domain"/>
    <property type="match status" value="1"/>
</dbReference>
<sequence length="265" mass="27454">MRTAAHHPLELSLAPRLRAGETLRGLFNGIPSPALVEMCGHAGFDFVVLDNEHGSADLQTTEHQLRAARAVGLPALVRCFEADIPRVLDMGAAGVVVPMVQDAAQAQRLATMTSYPAADTPWGRRGSAFSTRAAGYGAFGGAAHTERSNAGLLLVVMVETPEAAAHAVEIAQVPGVDAVFVGPNDLAHAMGHGPRWQDGPAQALIRQVLREVAGAGRCAGTLALTAADEARYAACGARFFANVSTSLITQALQAAARGGDAAVSY</sequence>
<dbReference type="InterPro" id="IPR040442">
    <property type="entry name" value="Pyrv_kinase-like_dom_sf"/>
</dbReference>
<dbReference type="InterPro" id="IPR005000">
    <property type="entry name" value="Aldolase/citrate-lyase_domain"/>
</dbReference>
<keyword evidence="3" id="KW-0456">Lyase</keyword>